<dbReference type="RefSeq" id="WP_258812501.1">
    <property type="nucleotide sequence ID" value="NZ_JANUGU010000004.1"/>
</dbReference>
<comment type="caution">
    <text evidence="3">The sequence shown here is derived from an EMBL/GenBank/DDBJ whole genome shotgun (WGS) entry which is preliminary data.</text>
</comment>
<keyword evidence="1" id="KW-0812">Transmembrane</keyword>
<sequence length="350" mass="36324">MRRRSPIVIVVLILAALAGAVWWYWQHAHVQPQPAPVAAQGLRVETVNGETVVVVPSDMQRASGIATQALAAATVRPEQEVYAGVIDLQPLLDFGARLAAARADRASAAALASASQAQAARTQALFQDDRNASQKALQDARAAAQSDQAKLAASEAVLAGIQQQVRQQFGAALADAASSRGGAIWQKIETGRAAVLRVALPASMPAPANISVDAPAGGTLAGQRLSAAPQVDPLLQGAPHFYLVDAPLPAAARLIAHAGGAGQGKAGVLVPDSAVTWYGDQRWTYLKLAPERFVRRLLNVAAPAAGGVLVTEGLNAGQQVVTQGAALLLSEEQRPRGVSTQCKDPPECDD</sequence>
<evidence type="ECO:0000313" key="3">
    <source>
        <dbReference type="EMBL" id="MCS0659320.1"/>
    </source>
</evidence>
<proteinExistence type="predicted"/>
<dbReference type="Gene3D" id="2.40.420.20">
    <property type="match status" value="1"/>
</dbReference>
<dbReference type="InterPro" id="IPR058627">
    <property type="entry name" value="MdtA-like_C"/>
</dbReference>
<feature type="transmembrane region" description="Helical" evidence="1">
    <location>
        <begin position="7"/>
        <end position="25"/>
    </location>
</feature>
<evidence type="ECO:0000256" key="1">
    <source>
        <dbReference type="SAM" id="Phobius"/>
    </source>
</evidence>
<keyword evidence="4" id="KW-1185">Reference proteome</keyword>
<accession>A0ABT2CZS9</accession>
<evidence type="ECO:0000259" key="2">
    <source>
        <dbReference type="Pfam" id="PF25967"/>
    </source>
</evidence>
<gene>
    <name evidence="3" type="ORF">NX778_14715</name>
</gene>
<feature type="domain" description="Multidrug resistance protein MdtA-like C-terminal permuted SH3" evidence="2">
    <location>
        <begin position="268"/>
        <end position="325"/>
    </location>
</feature>
<protein>
    <submittedName>
        <fullName evidence="3">Metal transporter</fullName>
    </submittedName>
</protein>
<dbReference type="EMBL" id="JANUGU010000004">
    <property type="protein sequence ID" value="MCS0659320.1"/>
    <property type="molecule type" value="Genomic_DNA"/>
</dbReference>
<dbReference type="Pfam" id="PF25967">
    <property type="entry name" value="RND-MFP_C"/>
    <property type="match status" value="1"/>
</dbReference>
<organism evidence="3 4">
    <name type="scientific">Massilia terrae</name>
    <dbReference type="NCBI Taxonomy" id="1811224"/>
    <lineage>
        <taxon>Bacteria</taxon>
        <taxon>Pseudomonadati</taxon>
        <taxon>Pseudomonadota</taxon>
        <taxon>Betaproteobacteria</taxon>
        <taxon>Burkholderiales</taxon>
        <taxon>Oxalobacteraceae</taxon>
        <taxon>Telluria group</taxon>
        <taxon>Massilia</taxon>
    </lineage>
</organism>
<keyword evidence="1" id="KW-0472">Membrane</keyword>
<evidence type="ECO:0000313" key="4">
    <source>
        <dbReference type="Proteomes" id="UP001204621"/>
    </source>
</evidence>
<name>A0ABT2CZS9_9BURK</name>
<keyword evidence="1" id="KW-1133">Transmembrane helix</keyword>
<reference evidence="3 4" key="1">
    <citation type="submission" date="2022-08" db="EMBL/GenBank/DDBJ databases">
        <title>Reclassification of Massilia species as members of the genera Telluria, Duganella, Pseudoduganella, Mokoshia gen. nov. and Zemynaea gen. nov. using orthogonal and non-orthogonal genome-based approaches.</title>
        <authorList>
            <person name="Bowman J.P."/>
        </authorList>
    </citation>
    <scope>NUCLEOTIDE SEQUENCE [LARGE SCALE GENOMIC DNA]</scope>
    <source>
        <strain evidence="3 4">JCM 31606</strain>
    </source>
</reference>
<dbReference type="Proteomes" id="UP001204621">
    <property type="component" value="Unassembled WGS sequence"/>
</dbReference>